<dbReference type="EMBL" id="JANBOH010000005">
    <property type="protein sequence ID" value="KAJ1648466.1"/>
    <property type="molecule type" value="Genomic_DNA"/>
</dbReference>
<protein>
    <submittedName>
        <fullName evidence="2">Uncharacterized protein</fullName>
    </submittedName>
</protein>
<sequence>MARSKAAKQKQAKKAAAKLKASRNMEHAGSALDSPQKSSPFQQLDSSNASAAEARDLADCIGDDAEAETPIAAASNDRCIMSELLRLSGSMVKSIVHTLIDDYGLTELEIEHTRYIRKDGKAVDGKMKSKPVSETNVPTSKNAAIQCHVANEAQKSHEELMQENKRLRSLLDERGAEAERLSLLVELQQRELQVARTRVAQLDAFMVHEIDQLTSCLPAPIDICRLVQGLQHQYALRESHFASVENSLALEIQMWQEKYAHSEKRQRAKKPFDDNICQKNLIALEDEMGALKEKGVAVKQRLEDCDMLLQMLIECNKDQREADCLQINGLINNVEDLSNVKTAMMDYARTAMIRSHKLEDLCRALQAQRKESLQNPSYQKRQQHQQQQQLQLKQQIQQKLHKHGMKGLNNQIFSAMENVFAPSLAMSDLSGLSGDQLSLDDSFMGDLQPLMSQLAAEFSASNAPQQQVMVGESPRIIRTPRRRGSSFKKPSLKPGKQTQQPLSADGFSKVPSINSNHNSDLNADTGAKGSPAIKQKNLGFVGVPSAEFTFSSP</sequence>
<gene>
    <name evidence="2" type="ORF">LPJ64_000295</name>
</gene>
<dbReference type="AlphaFoldDB" id="A0A9W8CL22"/>
<dbReference type="Proteomes" id="UP001145021">
    <property type="component" value="Unassembled WGS sequence"/>
</dbReference>
<proteinExistence type="predicted"/>
<organism evidence="2 3">
    <name type="scientific">Coemansia asiatica</name>
    <dbReference type="NCBI Taxonomy" id="1052880"/>
    <lineage>
        <taxon>Eukaryota</taxon>
        <taxon>Fungi</taxon>
        <taxon>Fungi incertae sedis</taxon>
        <taxon>Zoopagomycota</taxon>
        <taxon>Kickxellomycotina</taxon>
        <taxon>Kickxellomycetes</taxon>
        <taxon>Kickxellales</taxon>
        <taxon>Kickxellaceae</taxon>
        <taxon>Coemansia</taxon>
    </lineage>
</organism>
<feature type="region of interest" description="Disordered" evidence="1">
    <location>
        <begin position="462"/>
        <end position="536"/>
    </location>
</feature>
<feature type="compositionally biased region" description="Basic residues" evidence="1">
    <location>
        <begin position="1"/>
        <end position="21"/>
    </location>
</feature>
<feature type="compositionally biased region" description="Polar residues" evidence="1">
    <location>
        <begin position="511"/>
        <end position="522"/>
    </location>
</feature>
<evidence type="ECO:0000256" key="1">
    <source>
        <dbReference type="SAM" id="MobiDB-lite"/>
    </source>
</evidence>
<keyword evidence="3" id="KW-1185">Reference proteome</keyword>
<evidence type="ECO:0000313" key="3">
    <source>
        <dbReference type="Proteomes" id="UP001145021"/>
    </source>
</evidence>
<accession>A0A9W8CL22</accession>
<feature type="region of interest" description="Disordered" evidence="1">
    <location>
        <begin position="1"/>
        <end position="49"/>
    </location>
</feature>
<reference evidence="2" key="1">
    <citation type="submission" date="2022-07" db="EMBL/GenBank/DDBJ databases">
        <title>Phylogenomic reconstructions and comparative analyses of Kickxellomycotina fungi.</title>
        <authorList>
            <person name="Reynolds N.K."/>
            <person name="Stajich J.E."/>
            <person name="Barry K."/>
            <person name="Grigoriev I.V."/>
            <person name="Crous P."/>
            <person name="Smith M.E."/>
        </authorList>
    </citation>
    <scope>NUCLEOTIDE SEQUENCE</scope>
    <source>
        <strain evidence="2">NBRC 105413</strain>
    </source>
</reference>
<feature type="compositionally biased region" description="Polar residues" evidence="1">
    <location>
        <begin position="33"/>
        <end position="49"/>
    </location>
</feature>
<evidence type="ECO:0000313" key="2">
    <source>
        <dbReference type="EMBL" id="KAJ1648466.1"/>
    </source>
</evidence>
<name>A0A9W8CL22_9FUNG</name>
<comment type="caution">
    <text evidence="2">The sequence shown here is derived from an EMBL/GenBank/DDBJ whole genome shotgun (WGS) entry which is preliminary data.</text>
</comment>